<feature type="domain" description="Cation efflux protein cytoplasmic" evidence="9">
    <location>
        <begin position="217"/>
        <end position="295"/>
    </location>
</feature>
<comment type="subcellular location">
    <subcellularLocation>
        <location evidence="1">Membrane</location>
        <topology evidence="1">Multi-pass membrane protein</topology>
    </subcellularLocation>
</comment>
<dbReference type="GO" id="GO:0015093">
    <property type="term" value="F:ferrous iron transmembrane transporter activity"/>
    <property type="evidence" value="ECO:0007669"/>
    <property type="project" value="TreeGrafter"/>
</dbReference>
<evidence type="ECO:0000256" key="6">
    <source>
        <dbReference type="ARBA" id="ARBA00023136"/>
    </source>
</evidence>
<evidence type="ECO:0000259" key="9">
    <source>
        <dbReference type="Pfam" id="PF16916"/>
    </source>
</evidence>
<dbReference type="GO" id="GO:0015086">
    <property type="term" value="F:cadmium ion transmembrane transporter activity"/>
    <property type="evidence" value="ECO:0007669"/>
    <property type="project" value="TreeGrafter"/>
</dbReference>
<dbReference type="SUPFAM" id="SSF160240">
    <property type="entry name" value="Cation efflux protein cytoplasmic domain-like"/>
    <property type="match status" value="1"/>
</dbReference>
<dbReference type="NCBIfam" id="TIGR01297">
    <property type="entry name" value="CDF"/>
    <property type="match status" value="1"/>
</dbReference>
<dbReference type="GO" id="GO:0006882">
    <property type="term" value="P:intracellular zinc ion homeostasis"/>
    <property type="evidence" value="ECO:0007669"/>
    <property type="project" value="TreeGrafter"/>
</dbReference>
<accession>A0A381ZDI6</accession>
<name>A0A381ZDI6_9ZZZZ</name>
<dbReference type="InterPro" id="IPR002524">
    <property type="entry name" value="Cation_efflux"/>
</dbReference>
<dbReference type="SUPFAM" id="SSF161111">
    <property type="entry name" value="Cation efflux protein transmembrane domain-like"/>
    <property type="match status" value="1"/>
</dbReference>
<feature type="transmembrane region" description="Helical" evidence="7">
    <location>
        <begin position="85"/>
        <end position="107"/>
    </location>
</feature>
<gene>
    <name evidence="10" type="ORF">METZ01_LOCUS140123</name>
</gene>
<sequence>VAALIGQKEYGKVLKRSTYITLITVLFLILIKAIAFWFTGSIVILSTLADSFFDFVITATNFFLVRMSLREETDQHRFGFGKYEALSSFIEAMFIFSVSMFILFLSAQRVISPETIPHTNIALAVMIVSIIVNFFLVRYQSSIIKETESISARAEHTHYFQDLLTNLAVIIAIVLVGNFNLTLADPLFAAAISIYMIYSSIGIFRKSIDILIDKEIDDKLKDEIKQIVMSHPKVDGFHDFKTRQSGSSQGKFFMQMHIEINEHTSLNESHNIVDQVEEQILKEFPDAEVILHVDPNNIVEKKVWND</sequence>
<dbReference type="GO" id="GO:0015341">
    <property type="term" value="F:zinc efflux antiporter activity"/>
    <property type="evidence" value="ECO:0007669"/>
    <property type="project" value="TreeGrafter"/>
</dbReference>
<organism evidence="10">
    <name type="scientific">marine metagenome</name>
    <dbReference type="NCBI Taxonomy" id="408172"/>
    <lineage>
        <taxon>unclassified sequences</taxon>
        <taxon>metagenomes</taxon>
        <taxon>ecological metagenomes</taxon>
    </lineage>
</organism>
<evidence type="ECO:0000256" key="4">
    <source>
        <dbReference type="ARBA" id="ARBA00022692"/>
    </source>
</evidence>
<evidence type="ECO:0000256" key="7">
    <source>
        <dbReference type="SAM" id="Phobius"/>
    </source>
</evidence>
<keyword evidence="3" id="KW-1003">Cell membrane</keyword>
<evidence type="ECO:0000256" key="2">
    <source>
        <dbReference type="ARBA" id="ARBA00022448"/>
    </source>
</evidence>
<feature type="transmembrane region" description="Helical" evidence="7">
    <location>
        <begin position="187"/>
        <end position="204"/>
    </location>
</feature>
<keyword evidence="2" id="KW-0813">Transport</keyword>
<dbReference type="InterPro" id="IPR036837">
    <property type="entry name" value="Cation_efflux_CTD_sf"/>
</dbReference>
<feature type="transmembrane region" description="Helical" evidence="7">
    <location>
        <begin position="159"/>
        <end position="181"/>
    </location>
</feature>
<dbReference type="Gene3D" id="3.30.70.1350">
    <property type="entry name" value="Cation efflux protein, cytoplasmic domain"/>
    <property type="match status" value="1"/>
</dbReference>
<dbReference type="PANTHER" id="PTHR43840:SF41">
    <property type="entry name" value="CATION-EFFLUX PUMP FIEF"/>
    <property type="match status" value="1"/>
</dbReference>
<feature type="transmembrane region" description="Helical" evidence="7">
    <location>
        <begin position="119"/>
        <end position="139"/>
    </location>
</feature>
<keyword evidence="4 7" id="KW-0812">Transmembrane</keyword>
<dbReference type="PANTHER" id="PTHR43840">
    <property type="entry name" value="MITOCHONDRIAL METAL TRANSPORTER 1-RELATED"/>
    <property type="match status" value="1"/>
</dbReference>
<dbReference type="Pfam" id="PF01545">
    <property type="entry name" value="Cation_efflux"/>
    <property type="match status" value="1"/>
</dbReference>
<feature type="non-terminal residue" evidence="10">
    <location>
        <position position="1"/>
    </location>
</feature>
<feature type="transmembrane region" description="Helical" evidence="7">
    <location>
        <begin position="18"/>
        <end position="38"/>
    </location>
</feature>
<dbReference type="GO" id="GO:0005886">
    <property type="term" value="C:plasma membrane"/>
    <property type="evidence" value="ECO:0007669"/>
    <property type="project" value="TreeGrafter"/>
</dbReference>
<protein>
    <submittedName>
        <fullName evidence="10">Uncharacterized protein</fullName>
    </submittedName>
</protein>
<keyword evidence="5 7" id="KW-1133">Transmembrane helix</keyword>
<dbReference type="AlphaFoldDB" id="A0A381ZDI6"/>
<evidence type="ECO:0000256" key="3">
    <source>
        <dbReference type="ARBA" id="ARBA00022475"/>
    </source>
</evidence>
<dbReference type="InterPro" id="IPR027470">
    <property type="entry name" value="Cation_efflux_CTD"/>
</dbReference>
<dbReference type="InterPro" id="IPR050291">
    <property type="entry name" value="CDF_Transporter"/>
</dbReference>
<evidence type="ECO:0000256" key="1">
    <source>
        <dbReference type="ARBA" id="ARBA00004141"/>
    </source>
</evidence>
<feature type="domain" description="Cation efflux protein transmembrane" evidence="8">
    <location>
        <begin position="21"/>
        <end position="212"/>
    </location>
</feature>
<dbReference type="Gene3D" id="1.20.1510.10">
    <property type="entry name" value="Cation efflux protein transmembrane domain"/>
    <property type="match status" value="1"/>
</dbReference>
<reference evidence="10" key="1">
    <citation type="submission" date="2018-05" db="EMBL/GenBank/DDBJ databases">
        <authorList>
            <person name="Lanie J.A."/>
            <person name="Ng W.-L."/>
            <person name="Kazmierczak K.M."/>
            <person name="Andrzejewski T.M."/>
            <person name="Davidsen T.M."/>
            <person name="Wayne K.J."/>
            <person name="Tettelin H."/>
            <person name="Glass J.I."/>
            <person name="Rusch D."/>
            <person name="Podicherti R."/>
            <person name="Tsui H.-C.T."/>
            <person name="Winkler M.E."/>
        </authorList>
    </citation>
    <scope>NUCLEOTIDE SEQUENCE</scope>
</reference>
<dbReference type="Pfam" id="PF16916">
    <property type="entry name" value="ZT_dimer"/>
    <property type="match status" value="1"/>
</dbReference>
<feature type="transmembrane region" description="Helical" evidence="7">
    <location>
        <begin position="44"/>
        <end position="64"/>
    </location>
</feature>
<proteinExistence type="predicted"/>
<evidence type="ECO:0000259" key="8">
    <source>
        <dbReference type="Pfam" id="PF01545"/>
    </source>
</evidence>
<keyword evidence="6 7" id="KW-0472">Membrane</keyword>
<dbReference type="InterPro" id="IPR027469">
    <property type="entry name" value="Cation_efflux_TMD_sf"/>
</dbReference>
<dbReference type="EMBL" id="UINC01020887">
    <property type="protein sequence ID" value="SVA87269.1"/>
    <property type="molecule type" value="Genomic_DNA"/>
</dbReference>
<evidence type="ECO:0000256" key="5">
    <source>
        <dbReference type="ARBA" id="ARBA00022989"/>
    </source>
</evidence>
<dbReference type="InterPro" id="IPR058533">
    <property type="entry name" value="Cation_efflux_TM"/>
</dbReference>
<evidence type="ECO:0000313" key="10">
    <source>
        <dbReference type="EMBL" id="SVA87269.1"/>
    </source>
</evidence>